<evidence type="ECO:0000256" key="1">
    <source>
        <dbReference type="ARBA" id="ARBA00005662"/>
    </source>
</evidence>
<feature type="compositionally biased region" description="Polar residues" evidence="2">
    <location>
        <begin position="40"/>
        <end position="54"/>
    </location>
</feature>
<dbReference type="SMART" id="SM00854">
    <property type="entry name" value="PGA_cap"/>
    <property type="match status" value="1"/>
</dbReference>
<dbReference type="Pfam" id="PF09587">
    <property type="entry name" value="PGA_cap"/>
    <property type="match status" value="1"/>
</dbReference>
<dbReference type="SUPFAM" id="SSF56300">
    <property type="entry name" value="Metallo-dependent phosphatases"/>
    <property type="match status" value="1"/>
</dbReference>
<feature type="region of interest" description="Disordered" evidence="2">
    <location>
        <begin position="40"/>
        <end position="94"/>
    </location>
</feature>
<feature type="compositionally biased region" description="Polar residues" evidence="2">
    <location>
        <begin position="61"/>
        <end position="70"/>
    </location>
</feature>
<evidence type="ECO:0000313" key="4">
    <source>
        <dbReference type="EMBL" id="MBB2181353.1"/>
    </source>
</evidence>
<evidence type="ECO:0000256" key="2">
    <source>
        <dbReference type="SAM" id="MobiDB-lite"/>
    </source>
</evidence>
<dbReference type="PANTHER" id="PTHR33393:SF13">
    <property type="entry name" value="PGA BIOSYNTHESIS PROTEIN CAPA"/>
    <property type="match status" value="1"/>
</dbReference>
<dbReference type="AlphaFoldDB" id="A0A839JUM8"/>
<name>A0A839JUM8_9FIRM</name>
<dbReference type="PROSITE" id="PS51257">
    <property type="entry name" value="PROKAR_LIPOPROTEIN"/>
    <property type="match status" value="1"/>
</dbReference>
<dbReference type="Gene3D" id="3.60.21.10">
    <property type="match status" value="1"/>
</dbReference>
<dbReference type="Proteomes" id="UP000574276">
    <property type="component" value="Unassembled WGS sequence"/>
</dbReference>
<reference evidence="4 5" key="1">
    <citation type="submission" date="2020-07" db="EMBL/GenBank/DDBJ databases">
        <title>Characterization and genome sequencing of isolate MD1, a novel member within the family Lachnospiraceae.</title>
        <authorList>
            <person name="Rettenmaier R."/>
            <person name="Di Bello L."/>
            <person name="Zinser C."/>
            <person name="Scheitz K."/>
            <person name="Liebl W."/>
            <person name="Zverlov V."/>
        </authorList>
    </citation>
    <scope>NUCLEOTIDE SEQUENCE [LARGE SCALE GENOMIC DNA]</scope>
    <source>
        <strain evidence="4 5">MD1</strain>
    </source>
</reference>
<dbReference type="InterPro" id="IPR052169">
    <property type="entry name" value="CW_Biosynth-Accessory"/>
</dbReference>
<dbReference type="EMBL" id="JACEGA010000001">
    <property type="protein sequence ID" value="MBB2181353.1"/>
    <property type="molecule type" value="Genomic_DNA"/>
</dbReference>
<sequence length="416" mass="46097">MKKKNLFLLLLTCILSLTLFACLLVSAFIIQSQRDHKKSSAANQDNTITITQIPISPEATIPTNSPSISDTPAEAEDDTALSVTPVPTGEPEEVVVEPDPEPIVLGFAGDINFDEASKPMKKYDSEKKGILGGISEDLINEMNSMDIMMLNNEFAYSTRGTKTPDKSFTFRADPSRVEILKEMGVDIVSLANNHALDYGKDALIDTFETLDNAGIHYVGAGDTMDRAKAPIYFTVGDKKIAYVAASRVVFAMDWYATDTSPGMIGTYDPALFLESIREAKENSDFVVAFVHWGVERNNYPEDYQQTMAKQYIDAGADAVIGCHPHVLQGIEFYNNKPIVYSLGNYWFGGATGETGLLKLYLDPDDTVRVQMIPAMAKNTYTYMLTEDAEREDYFQFISNLSFGITIDEFGFIHEAE</sequence>
<protein>
    <submittedName>
        <fullName evidence="4">CapA family protein</fullName>
    </submittedName>
</protein>
<comment type="similarity">
    <text evidence="1">Belongs to the CapA family.</text>
</comment>
<evidence type="ECO:0000313" key="5">
    <source>
        <dbReference type="Proteomes" id="UP000574276"/>
    </source>
</evidence>
<dbReference type="InterPro" id="IPR029052">
    <property type="entry name" value="Metallo-depent_PP-like"/>
</dbReference>
<gene>
    <name evidence="4" type="ORF">H0486_00390</name>
</gene>
<proteinExistence type="inferred from homology"/>
<keyword evidence="5" id="KW-1185">Reference proteome</keyword>
<dbReference type="PANTHER" id="PTHR33393">
    <property type="entry name" value="POLYGLUTAMINE SYNTHESIS ACCESSORY PROTEIN RV0574C-RELATED"/>
    <property type="match status" value="1"/>
</dbReference>
<organism evidence="4 5">
    <name type="scientific">Variimorphobacter saccharofermentans</name>
    <dbReference type="NCBI Taxonomy" id="2755051"/>
    <lineage>
        <taxon>Bacteria</taxon>
        <taxon>Bacillati</taxon>
        <taxon>Bacillota</taxon>
        <taxon>Clostridia</taxon>
        <taxon>Lachnospirales</taxon>
        <taxon>Lachnospiraceae</taxon>
        <taxon>Variimorphobacter</taxon>
    </lineage>
</organism>
<dbReference type="CDD" id="cd07381">
    <property type="entry name" value="MPP_CapA"/>
    <property type="match status" value="1"/>
</dbReference>
<feature type="domain" description="Capsule synthesis protein CapA" evidence="3">
    <location>
        <begin position="104"/>
        <end position="349"/>
    </location>
</feature>
<evidence type="ECO:0000259" key="3">
    <source>
        <dbReference type="SMART" id="SM00854"/>
    </source>
</evidence>
<accession>A0A839JUM8</accession>
<dbReference type="InterPro" id="IPR019079">
    <property type="entry name" value="Capsule_synth_CapA"/>
</dbReference>
<dbReference type="RefSeq" id="WP_228351132.1">
    <property type="nucleotide sequence ID" value="NZ_JACEGA010000001.1"/>
</dbReference>
<comment type="caution">
    <text evidence="4">The sequence shown here is derived from an EMBL/GenBank/DDBJ whole genome shotgun (WGS) entry which is preliminary data.</text>
</comment>